<dbReference type="AlphaFoldDB" id="A0A9P4QY38"/>
<dbReference type="OrthoDB" id="5331170at2759"/>
<dbReference type="Proteomes" id="UP000799444">
    <property type="component" value="Unassembled WGS sequence"/>
</dbReference>
<comment type="caution">
    <text evidence="1">The sequence shown here is derived from an EMBL/GenBank/DDBJ whole genome shotgun (WGS) entry which is preliminary data.</text>
</comment>
<gene>
    <name evidence="1" type="ORF">EJ04DRAFT_295073</name>
</gene>
<proteinExistence type="predicted"/>
<sequence length="193" mass="22905">MAAFPDFSDFSDSEESEFYPKISGFLPTSHAWRPRPAEFERGFGWYQDGYKRRVKKPYYHFIWPKDGRNGSKWGRLKDIMTGKGPDIHVTIGAGKNDHMFHRQRRDTWAGHMNLDDRGPDCSLSAAPWTRKSRDYAANTAYDYKTRKYRRRYDGMWTDAYWPEGNAKLDGYKYPYGFRDVDGNRWQWYSYAGQ</sequence>
<dbReference type="EMBL" id="ML996166">
    <property type="protein sequence ID" value="KAF2733091.1"/>
    <property type="molecule type" value="Genomic_DNA"/>
</dbReference>
<organism evidence="1 2">
    <name type="scientific">Polyplosphaeria fusca</name>
    <dbReference type="NCBI Taxonomy" id="682080"/>
    <lineage>
        <taxon>Eukaryota</taxon>
        <taxon>Fungi</taxon>
        <taxon>Dikarya</taxon>
        <taxon>Ascomycota</taxon>
        <taxon>Pezizomycotina</taxon>
        <taxon>Dothideomycetes</taxon>
        <taxon>Pleosporomycetidae</taxon>
        <taxon>Pleosporales</taxon>
        <taxon>Tetraplosphaeriaceae</taxon>
        <taxon>Polyplosphaeria</taxon>
    </lineage>
</organism>
<keyword evidence="2" id="KW-1185">Reference proteome</keyword>
<evidence type="ECO:0000313" key="1">
    <source>
        <dbReference type="EMBL" id="KAF2733091.1"/>
    </source>
</evidence>
<protein>
    <submittedName>
        <fullName evidence="1">Uncharacterized protein</fullName>
    </submittedName>
</protein>
<name>A0A9P4QY38_9PLEO</name>
<accession>A0A9P4QY38</accession>
<reference evidence="1" key="1">
    <citation type="journal article" date="2020" name="Stud. Mycol.">
        <title>101 Dothideomycetes genomes: a test case for predicting lifestyles and emergence of pathogens.</title>
        <authorList>
            <person name="Haridas S."/>
            <person name="Albert R."/>
            <person name="Binder M."/>
            <person name="Bloem J."/>
            <person name="Labutti K."/>
            <person name="Salamov A."/>
            <person name="Andreopoulos B."/>
            <person name="Baker S."/>
            <person name="Barry K."/>
            <person name="Bills G."/>
            <person name="Bluhm B."/>
            <person name="Cannon C."/>
            <person name="Castanera R."/>
            <person name="Culley D."/>
            <person name="Daum C."/>
            <person name="Ezra D."/>
            <person name="Gonzalez J."/>
            <person name="Henrissat B."/>
            <person name="Kuo A."/>
            <person name="Liang C."/>
            <person name="Lipzen A."/>
            <person name="Lutzoni F."/>
            <person name="Magnuson J."/>
            <person name="Mondo S."/>
            <person name="Nolan M."/>
            <person name="Ohm R."/>
            <person name="Pangilinan J."/>
            <person name="Park H.-J."/>
            <person name="Ramirez L."/>
            <person name="Alfaro M."/>
            <person name="Sun H."/>
            <person name="Tritt A."/>
            <person name="Yoshinaga Y."/>
            <person name="Zwiers L.-H."/>
            <person name="Turgeon B."/>
            <person name="Goodwin S."/>
            <person name="Spatafora J."/>
            <person name="Crous P."/>
            <person name="Grigoriev I."/>
        </authorList>
    </citation>
    <scope>NUCLEOTIDE SEQUENCE</scope>
    <source>
        <strain evidence="1">CBS 125425</strain>
    </source>
</reference>
<evidence type="ECO:0000313" key="2">
    <source>
        <dbReference type="Proteomes" id="UP000799444"/>
    </source>
</evidence>